<dbReference type="Pfam" id="PF10705">
    <property type="entry name" value="Ycf15"/>
    <property type="match status" value="1"/>
</dbReference>
<accession>A0A3Q7EVH4</accession>
<protein>
    <recommendedName>
        <fullName evidence="3">Uncharacterized protein ycf15</fullName>
    </recommendedName>
</protein>
<reference evidence="5" key="2">
    <citation type="submission" date="2019-01" db="UniProtKB">
        <authorList>
            <consortium name="EnsemblPlants"/>
        </authorList>
    </citation>
    <scope>IDENTIFICATION</scope>
    <source>
        <strain evidence="5">cv. Heinz 1706</strain>
    </source>
</reference>
<dbReference type="InterPro" id="IPR019645">
    <property type="entry name" value="Uncharacterised_Ycf15"/>
</dbReference>
<comment type="subcellular location">
    <subcellularLocation>
        <location evidence="1">Plastid</location>
    </subcellularLocation>
</comment>
<evidence type="ECO:0000256" key="2">
    <source>
        <dbReference type="ARBA" id="ARBA00009896"/>
    </source>
</evidence>
<evidence type="ECO:0000313" key="5">
    <source>
        <dbReference type="EnsemblPlants" id="Solyc02g014775.1.1"/>
    </source>
</evidence>
<organism evidence="5">
    <name type="scientific">Solanum lycopersicum</name>
    <name type="common">Tomato</name>
    <name type="synonym">Lycopersicon esculentum</name>
    <dbReference type="NCBI Taxonomy" id="4081"/>
    <lineage>
        <taxon>Eukaryota</taxon>
        <taxon>Viridiplantae</taxon>
        <taxon>Streptophyta</taxon>
        <taxon>Embryophyta</taxon>
        <taxon>Tracheophyta</taxon>
        <taxon>Spermatophyta</taxon>
        <taxon>Magnoliopsida</taxon>
        <taxon>eudicotyledons</taxon>
        <taxon>Gunneridae</taxon>
        <taxon>Pentapetalae</taxon>
        <taxon>asterids</taxon>
        <taxon>lamiids</taxon>
        <taxon>Solanales</taxon>
        <taxon>Solanaceae</taxon>
        <taxon>Solanoideae</taxon>
        <taxon>Solaneae</taxon>
        <taxon>Solanum</taxon>
        <taxon>Solanum subgen. Lycopersicon</taxon>
    </lineage>
</organism>
<keyword evidence="4" id="KW-0934">Plastid</keyword>
<evidence type="ECO:0000313" key="6">
    <source>
        <dbReference type="Proteomes" id="UP000004994"/>
    </source>
</evidence>
<evidence type="ECO:0000256" key="4">
    <source>
        <dbReference type="ARBA" id="ARBA00022640"/>
    </source>
</evidence>
<dbReference type="GO" id="GO:0009536">
    <property type="term" value="C:plastid"/>
    <property type="evidence" value="ECO:0007669"/>
    <property type="project" value="UniProtKB-SubCell"/>
</dbReference>
<dbReference type="AlphaFoldDB" id="A0A3Q7EVH4"/>
<dbReference type="EnsemblPlants" id="Solyc02g014775.1.1">
    <property type="protein sequence ID" value="Solyc02g014775.1.1"/>
    <property type="gene ID" value="Solyc02g014775.1"/>
</dbReference>
<evidence type="ECO:0000256" key="1">
    <source>
        <dbReference type="ARBA" id="ARBA00004474"/>
    </source>
</evidence>
<evidence type="ECO:0000256" key="3">
    <source>
        <dbReference type="ARBA" id="ARBA00017335"/>
    </source>
</evidence>
<name>A0A3Q7EVH4_SOLLC</name>
<proteinExistence type="inferred from homology"/>
<comment type="similarity">
    <text evidence="2">Belongs to the ycf15 family.</text>
</comment>
<dbReference type="Gramene" id="Solyc02g014775.1.1">
    <property type="protein sequence ID" value="Solyc02g014775.1.1"/>
    <property type="gene ID" value="Solyc02g014775.1"/>
</dbReference>
<keyword evidence="6" id="KW-1185">Reference proteome</keyword>
<dbReference type="InParanoid" id="A0A3Q7EVH4"/>
<sequence>MHGLRIDIFPMPFMDHMLDRLAGKGLYFFVMDIRDIQTNKYWLRIGPEWRRKAGMPIGVKYIEFTR</sequence>
<dbReference type="Proteomes" id="UP000004994">
    <property type="component" value="Chromosome 2"/>
</dbReference>
<reference evidence="5" key="1">
    <citation type="journal article" date="2012" name="Nature">
        <title>The tomato genome sequence provides insights into fleshy fruit evolution.</title>
        <authorList>
            <consortium name="Tomato Genome Consortium"/>
        </authorList>
    </citation>
    <scope>NUCLEOTIDE SEQUENCE [LARGE SCALE GENOMIC DNA]</scope>
    <source>
        <strain evidence="5">cv. Heinz 1706</strain>
    </source>
</reference>